<feature type="non-terminal residue" evidence="2">
    <location>
        <position position="167"/>
    </location>
</feature>
<name>A0A8J9YHN6_9NEOP</name>
<sequence>MSHKLAILTFTAIITIGYGVELSNYDISRNRINGARNGANYGYPYGHRPGQYPGQYPGGSGLYPGGHYPGGQYGGHHPGLEGPPGAHPGCPLCDSSVYSYCSHKQAHDSCCCENNNYYPFGCRKSDCNFIYANSCQEYHLITRCCCVDLEKNAVGGPIVPAVVPVVA</sequence>
<dbReference type="EMBL" id="OV170227">
    <property type="protein sequence ID" value="CAH0728156.1"/>
    <property type="molecule type" value="Genomic_DNA"/>
</dbReference>
<accession>A0A8J9YHN6</accession>
<protein>
    <submittedName>
        <fullName evidence="2">Uncharacterized protein</fullName>
    </submittedName>
</protein>
<dbReference type="OrthoDB" id="8112830at2759"/>
<keyword evidence="3" id="KW-1185">Reference proteome</keyword>
<evidence type="ECO:0000313" key="3">
    <source>
        <dbReference type="Proteomes" id="UP000838878"/>
    </source>
</evidence>
<dbReference type="AlphaFoldDB" id="A0A8J9YHN6"/>
<gene>
    <name evidence="2" type="ORF">BINO364_LOCUS13407</name>
</gene>
<organism evidence="2 3">
    <name type="scientific">Brenthis ino</name>
    <name type="common">lesser marbled fritillary</name>
    <dbReference type="NCBI Taxonomy" id="405034"/>
    <lineage>
        <taxon>Eukaryota</taxon>
        <taxon>Metazoa</taxon>
        <taxon>Ecdysozoa</taxon>
        <taxon>Arthropoda</taxon>
        <taxon>Hexapoda</taxon>
        <taxon>Insecta</taxon>
        <taxon>Pterygota</taxon>
        <taxon>Neoptera</taxon>
        <taxon>Endopterygota</taxon>
        <taxon>Lepidoptera</taxon>
        <taxon>Glossata</taxon>
        <taxon>Ditrysia</taxon>
        <taxon>Papilionoidea</taxon>
        <taxon>Nymphalidae</taxon>
        <taxon>Heliconiinae</taxon>
        <taxon>Argynnini</taxon>
        <taxon>Brenthis</taxon>
    </lineage>
</organism>
<evidence type="ECO:0000313" key="2">
    <source>
        <dbReference type="EMBL" id="CAH0728156.1"/>
    </source>
</evidence>
<reference evidence="2" key="1">
    <citation type="submission" date="2021-12" db="EMBL/GenBank/DDBJ databases">
        <authorList>
            <person name="Martin H S."/>
        </authorList>
    </citation>
    <scope>NUCLEOTIDE SEQUENCE</scope>
</reference>
<feature type="chain" id="PRO_5035448338" evidence="1">
    <location>
        <begin position="20"/>
        <end position="167"/>
    </location>
</feature>
<keyword evidence="1" id="KW-0732">Signal</keyword>
<dbReference type="Proteomes" id="UP000838878">
    <property type="component" value="Chromosome 7"/>
</dbReference>
<proteinExistence type="predicted"/>
<evidence type="ECO:0000256" key="1">
    <source>
        <dbReference type="SAM" id="SignalP"/>
    </source>
</evidence>
<feature type="signal peptide" evidence="1">
    <location>
        <begin position="1"/>
        <end position="19"/>
    </location>
</feature>